<proteinExistence type="predicted"/>
<evidence type="ECO:0000313" key="3">
    <source>
        <dbReference type="Proteomes" id="UP001550628"/>
    </source>
</evidence>
<gene>
    <name evidence="2" type="ORF">ABZ510_11460</name>
</gene>
<protein>
    <submittedName>
        <fullName evidence="2">Uncharacterized protein</fullName>
    </submittedName>
</protein>
<accession>A0ABV2WNK4</accession>
<reference evidence="2 3" key="1">
    <citation type="submission" date="2024-06" db="EMBL/GenBank/DDBJ databases">
        <title>The Natural Products Discovery Center: Release of the First 8490 Sequenced Strains for Exploring Actinobacteria Biosynthetic Diversity.</title>
        <authorList>
            <person name="Kalkreuter E."/>
            <person name="Kautsar S.A."/>
            <person name="Yang D."/>
            <person name="Bader C.D."/>
            <person name="Teijaro C.N."/>
            <person name="Fluegel L."/>
            <person name="Davis C.M."/>
            <person name="Simpson J.R."/>
            <person name="Lauterbach L."/>
            <person name="Steele A.D."/>
            <person name="Gui C."/>
            <person name="Meng S."/>
            <person name="Li G."/>
            <person name="Viehrig K."/>
            <person name="Ye F."/>
            <person name="Su P."/>
            <person name="Kiefer A.F."/>
            <person name="Nichols A."/>
            <person name="Cepeda A.J."/>
            <person name="Yan W."/>
            <person name="Fan B."/>
            <person name="Jiang Y."/>
            <person name="Adhikari A."/>
            <person name="Zheng C.-J."/>
            <person name="Schuster L."/>
            <person name="Cowan T.M."/>
            <person name="Smanski M.J."/>
            <person name="Chevrette M.G."/>
            <person name="De Carvalho L.P.S."/>
            <person name="Shen B."/>
        </authorList>
    </citation>
    <scope>NUCLEOTIDE SEQUENCE [LARGE SCALE GENOMIC DNA]</scope>
    <source>
        <strain evidence="2 3">NPDC019708</strain>
    </source>
</reference>
<comment type="caution">
    <text evidence="2">The sequence shown here is derived from an EMBL/GenBank/DDBJ whole genome shotgun (WGS) entry which is preliminary data.</text>
</comment>
<feature type="region of interest" description="Disordered" evidence="1">
    <location>
        <begin position="35"/>
        <end position="62"/>
    </location>
</feature>
<dbReference type="RefSeq" id="WP_356955599.1">
    <property type="nucleotide sequence ID" value="NZ_JBEYBD010000004.1"/>
</dbReference>
<keyword evidence="3" id="KW-1185">Reference proteome</keyword>
<name>A0ABV2WNK4_9NOCA</name>
<evidence type="ECO:0000313" key="2">
    <source>
        <dbReference type="EMBL" id="MEU1952470.1"/>
    </source>
</evidence>
<organism evidence="2 3">
    <name type="scientific">Nocardia rhamnosiphila</name>
    <dbReference type="NCBI Taxonomy" id="426716"/>
    <lineage>
        <taxon>Bacteria</taxon>
        <taxon>Bacillati</taxon>
        <taxon>Actinomycetota</taxon>
        <taxon>Actinomycetes</taxon>
        <taxon>Mycobacteriales</taxon>
        <taxon>Nocardiaceae</taxon>
        <taxon>Nocardia</taxon>
    </lineage>
</organism>
<dbReference type="Proteomes" id="UP001550628">
    <property type="component" value="Unassembled WGS sequence"/>
</dbReference>
<sequence length="62" mass="6292">MRDGLFAARIPASIAGTERFRDDTPDNVEKGCAAWPGTSTSAATPAAMAPPSASTKSAKSPV</sequence>
<dbReference type="EMBL" id="JBEYBF010000006">
    <property type="protein sequence ID" value="MEU1952470.1"/>
    <property type="molecule type" value="Genomic_DNA"/>
</dbReference>
<evidence type="ECO:0000256" key="1">
    <source>
        <dbReference type="SAM" id="MobiDB-lite"/>
    </source>
</evidence>